<accession>A0A267MMN1</accession>
<comment type="caution">
    <text evidence="1">The sequence shown here is derived from an EMBL/GenBank/DDBJ whole genome shotgun (WGS) entry which is preliminary data.</text>
</comment>
<dbReference type="RefSeq" id="WP_095132139.1">
    <property type="nucleotide sequence ID" value="NZ_NIBG01000004.1"/>
</dbReference>
<organism evidence="1 2">
    <name type="scientific">Anaeromicrobium sediminis</name>
    <dbReference type="NCBI Taxonomy" id="1478221"/>
    <lineage>
        <taxon>Bacteria</taxon>
        <taxon>Bacillati</taxon>
        <taxon>Bacillota</taxon>
        <taxon>Clostridia</taxon>
        <taxon>Peptostreptococcales</taxon>
        <taxon>Thermotaleaceae</taxon>
        <taxon>Anaeromicrobium</taxon>
    </lineage>
</organism>
<dbReference type="EMBL" id="NIBG01000004">
    <property type="protein sequence ID" value="PAB60000.1"/>
    <property type="molecule type" value="Genomic_DNA"/>
</dbReference>
<keyword evidence="2" id="KW-1185">Reference proteome</keyword>
<dbReference type="AlphaFoldDB" id="A0A267MMN1"/>
<dbReference type="InterPro" id="IPR003462">
    <property type="entry name" value="ODC_Mu_crystall"/>
</dbReference>
<evidence type="ECO:0008006" key="3">
    <source>
        <dbReference type="Google" id="ProtNLM"/>
    </source>
</evidence>
<sequence length="321" mass="35952">MLYISKKHMEEVISLNIMMDSIEKAFKIYESKNFQMPDRMHVDRKEGTILYMPCFTDTVSGTKIVSTFPENIKDGIASIQGTMILNKSKTGEPLAMMDGAALTAYRTGAVGGVGIRHTTREDCESVGLIGTGVQGFYQLLYACAARPIKRIYIYDLSKERVNFFKERLEEKLKNVEIKIVQSPEDLVVNSEIIITATPAQSPVLPDDKELLKGKHVIAIGSYKLEMREIPKSLYELLDELYIDTEFAAEESGDVIVPVREGWIRSEQVKVFGKLLGDKENINKNKGTSLYKSVGMALFDLVVAEAIYDEAIKKCIGQKLGE</sequence>
<dbReference type="Gene3D" id="3.40.50.720">
    <property type="entry name" value="NAD(P)-binding Rossmann-like Domain"/>
    <property type="match status" value="1"/>
</dbReference>
<dbReference type="SUPFAM" id="SSF51735">
    <property type="entry name" value="NAD(P)-binding Rossmann-fold domains"/>
    <property type="match status" value="1"/>
</dbReference>
<dbReference type="InterPro" id="IPR023401">
    <property type="entry name" value="ODC_N"/>
</dbReference>
<dbReference type="PANTHER" id="PTHR13812">
    <property type="entry name" value="KETIMINE REDUCTASE MU-CRYSTALLIN"/>
    <property type="match status" value="1"/>
</dbReference>
<dbReference type="Proteomes" id="UP000216024">
    <property type="component" value="Unassembled WGS sequence"/>
</dbReference>
<dbReference type="Gene3D" id="3.30.1780.10">
    <property type="entry name" value="ornithine cyclodeaminase, domain 1"/>
    <property type="match status" value="1"/>
</dbReference>
<protein>
    <recommendedName>
        <fullName evidence="3">Ornithine cyclodeaminase</fullName>
    </recommendedName>
</protein>
<dbReference type="Pfam" id="PF02423">
    <property type="entry name" value="OCD_Mu_crystall"/>
    <property type="match status" value="1"/>
</dbReference>
<reference evidence="1 2" key="1">
    <citation type="submission" date="2017-06" db="EMBL/GenBank/DDBJ databases">
        <title>Draft genome sequence of anaerobic fermentative bacterium Anaeromicrobium sediminis DY2726D isolated from West Pacific Ocean sediments.</title>
        <authorList>
            <person name="Zeng X."/>
        </authorList>
    </citation>
    <scope>NUCLEOTIDE SEQUENCE [LARGE SCALE GENOMIC DNA]</scope>
    <source>
        <strain evidence="1 2">DY2726D</strain>
    </source>
</reference>
<evidence type="ECO:0000313" key="2">
    <source>
        <dbReference type="Proteomes" id="UP000216024"/>
    </source>
</evidence>
<name>A0A267MMN1_9FIRM</name>
<dbReference type="GO" id="GO:0005737">
    <property type="term" value="C:cytoplasm"/>
    <property type="evidence" value="ECO:0007669"/>
    <property type="project" value="TreeGrafter"/>
</dbReference>
<evidence type="ECO:0000313" key="1">
    <source>
        <dbReference type="EMBL" id="PAB60000.1"/>
    </source>
</evidence>
<proteinExistence type="predicted"/>
<gene>
    <name evidence="1" type="ORF">CCE28_06395</name>
</gene>
<dbReference type="PANTHER" id="PTHR13812:SF19">
    <property type="entry name" value="KETIMINE REDUCTASE MU-CRYSTALLIN"/>
    <property type="match status" value="1"/>
</dbReference>
<dbReference type="InterPro" id="IPR036291">
    <property type="entry name" value="NAD(P)-bd_dom_sf"/>
</dbReference>
<dbReference type="PIRSF" id="PIRSF001439">
    <property type="entry name" value="CryM"/>
    <property type="match status" value="1"/>
</dbReference>
<dbReference type="OrthoDB" id="9792005at2"/>